<proteinExistence type="predicted"/>
<dbReference type="PROSITE" id="PS50082">
    <property type="entry name" value="WD_REPEATS_2"/>
    <property type="match status" value="1"/>
</dbReference>
<dbReference type="PANTHER" id="PTHR13743:SF123">
    <property type="entry name" value="PROTEIN FAN"/>
    <property type="match status" value="1"/>
</dbReference>
<evidence type="ECO:0000256" key="2">
    <source>
        <dbReference type="SAM" id="MobiDB-lite"/>
    </source>
</evidence>
<sequence length="719" mass="77666">MNLLWSRSRNTAISHEPLHSSISAIHPMSDNALLSASIQYGVVARSFPFKGKVLSGYLNATGVLPGLGNGNPNTDFTPNISACVLTSNGTIAKVLWGRRDGSVSIVSHPRTMSGTQAPARIHTSSVQQEHEDAVLDGTWAANGDAFVTAGADGRVKVWTVNPFLCVWTSERHVLGLETDAVLKVVEDLANGFIVSASRSGDIIILSGFDVLGLSTTDVPPHHIQKLCISSAFLKSSVESPATQQPSDVLALYIQASSHKQLNILACYEDKTQFFLCVVDMYYERVDVKTFGDEAFGIIRCIQPAFSNDPTEPNFVIAGTQLGIISVYDWHTTSPLSHPLPASRHVDVFADAHITTLAVNSFVIAAGSSRGTIRVLDLLTFETLRTFAAPMSSDVRQIELTENVMVASVGSKVLAWSAVHSIPGGKDPVRIKGKGRQEVHGKWFKQVELRNDIAETKKYLAEEPHGLQRNFDPEREQMMQLHTLGLSEREAVEYTLMLSRDEELQRHQNCTGHVHGEWRSDTDESSGRQSGSGSDHSSPPSSPSGAYHSSSPPLRPTISGSSSSTHGRVAPLASPSTLDIKVQVSPRFHPEPKEAGGLSGSPLGSQSMLLQGSSPSSTSRSYSQSMLRPTSDWATSQKLVANGNGAPSLGKQNAWNKPLPGTGSPASPPVSTRLPPLPSLTRSNLEAEAERIRRIEDLELRFALELSLAEAQSKEVKCLK</sequence>
<feature type="compositionally biased region" description="Low complexity" evidence="2">
    <location>
        <begin position="526"/>
        <end position="551"/>
    </location>
</feature>
<dbReference type="EMBL" id="WTXG01000025">
    <property type="protein sequence ID" value="KAI0298973.1"/>
    <property type="molecule type" value="Genomic_DNA"/>
</dbReference>
<dbReference type="InterPro" id="IPR001680">
    <property type="entry name" value="WD40_rpt"/>
</dbReference>
<feature type="compositionally biased region" description="Basic and acidic residues" evidence="2">
    <location>
        <begin position="513"/>
        <end position="525"/>
    </location>
</feature>
<dbReference type="InterPro" id="IPR050865">
    <property type="entry name" value="BEACH_Domain"/>
</dbReference>
<organism evidence="3 4">
    <name type="scientific">Multifurca ochricompacta</name>
    <dbReference type="NCBI Taxonomy" id="376703"/>
    <lineage>
        <taxon>Eukaryota</taxon>
        <taxon>Fungi</taxon>
        <taxon>Dikarya</taxon>
        <taxon>Basidiomycota</taxon>
        <taxon>Agaricomycotina</taxon>
        <taxon>Agaricomycetes</taxon>
        <taxon>Russulales</taxon>
        <taxon>Russulaceae</taxon>
        <taxon>Multifurca</taxon>
    </lineage>
</organism>
<feature type="repeat" description="WD" evidence="1">
    <location>
        <begin position="127"/>
        <end position="161"/>
    </location>
</feature>
<evidence type="ECO:0000313" key="3">
    <source>
        <dbReference type="EMBL" id="KAI0298973.1"/>
    </source>
</evidence>
<dbReference type="InterPro" id="IPR036322">
    <property type="entry name" value="WD40_repeat_dom_sf"/>
</dbReference>
<name>A0AAD4M1R2_9AGAM</name>
<evidence type="ECO:0000313" key="4">
    <source>
        <dbReference type="Proteomes" id="UP001203297"/>
    </source>
</evidence>
<dbReference type="InterPro" id="IPR015943">
    <property type="entry name" value="WD40/YVTN_repeat-like_dom_sf"/>
</dbReference>
<feature type="region of interest" description="Disordered" evidence="2">
    <location>
        <begin position="506"/>
        <end position="681"/>
    </location>
</feature>
<keyword evidence="1" id="KW-0853">WD repeat</keyword>
<keyword evidence="4" id="KW-1185">Reference proteome</keyword>
<comment type="caution">
    <text evidence="3">The sequence shown here is derived from an EMBL/GenBank/DDBJ whole genome shotgun (WGS) entry which is preliminary data.</text>
</comment>
<protein>
    <submittedName>
        <fullName evidence="3">WD40-repeat-containing domain protein</fullName>
    </submittedName>
</protein>
<dbReference type="Gene3D" id="2.130.10.10">
    <property type="entry name" value="YVTN repeat-like/Quinoprotein amine dehydrogenase"/>
    <property type="match status" value="2"/>
</dbReference>
<dbReference type="PANTHER" id="PTHR13743">
    <property type="entry name" value="BEIGE/BEACH-RELATED"/>
    <property type="match status" value="1"/>
</dbReference>
<dbReference type="PROSITE" id="PS50294">
    <property type="entry name" value="WD_REPEATS_REGION"/>
    <property type="match status" value="1"/>
</dbReference>
<feature type="compositionally biased region" description="Low complexity" evidence="2">
    <location>
        <begin position="599"/>
        <end position="627"/>
    </location>
</feature>
<gene>
    <name evidence="3" type="ORF">B0F90DRAFT_649715</name>
</gene>
<dbReference type="SMART" id="SM00320">
    <property type="entry name" value="WD40"/>
    <property type="match status" value="2"/>
</dbReference>
<dbReference type="Proteomes" id="UP001203297">
    <property type="component" value="Unassembled WGS sequence"/>
</dbReference>
<dbReference type="AlphaFoldDB" id="A0AAD4M1R2"/>
<accession>A0AAD4M1R2</accession>
<evidence type="ECO:0000256" key="1">
    <source>
        <dbReference type="PROSITE-ProRule" id="PRU00221"/>
    </source>
</evidence>
<dbReference type="SUPFAM" id="SSF50978">
    <property type="entry name" value="WD40 repeat-like"/>
    <property type="match status" value="1"/>
</dbReference>
<reference evidence="3" key="1">
    <citation type="journal article" date="2022" name="New Phytol.">
        <title>Evolutionary transition to the ectomycorrhizal habit in the genomes of a hyperdiverse lineage of mushroom-forming fungi.</title>
        <authorList>
            <person name="Looney B."/>
            <person name="Miyauchi S."/>
            <person name="Morin E."/>
            <person name="Drula E."/>
            <person name="Courty P.E."/>
            <person name="Kohler A."/>
            <person name="Kuo A."/>
            <person name="LaButti K."/>
            <person name="Pangilinan J."/>
            <person name="Lipzen A."/>
            <person name="Riley R."/>
            <person name="Andreopoulos W."/>
            <person name="He G."/>
            <person name="Johnson J."/>
            <person name="Nolan M."/>
            <person name="Tritt A."/>
            <person name="Barry K.W."/>
            <person name="Grigoriev I.V."/>
            <person name="Nagy L.G."/>
            <person name="Hibbett D."/>
            <person name="Henrissat B."/>
            <person name="Matheny P.B."/>
            <person name="Labbe J."/>
            <person name="Martin F.M."/>
        </authorList>
    </citation>
    <scope>NUCLEOTIDE SEQUENCE</scope>
    <source>
        <strain evidence="3">BPL690</strain>
    </source>
</reference>